<dbReference type="InterPro" id="IPR052344">
    <property type="entry name" value="Transposase-related"/>
</dbReference>
<gene>
    <name evidence="3" type="ORF">EPS76_17015</name>
</gene>
<protein>
    <submittedName>
        <fullName evidence="3">Transposase</fullName>
    </submittedName>
</protein>
<accession>A0A444R9R2</accession>
<evidence type="ECO:0000313" key="4">
    <source>
        <dbReference type="Proteomes" id="UP000288730"/>
    </source>
</evidence>
<evidence type="ECO:0000259" key="2">
    <source>
        <dbReference type="Pfam" id="PF13817"/>
    </source>
</evidence>
<dbReference type="PANTHER" id="PTHR33678">
    <property type="entry name" value="BLL1576 PROTEIN"/>
    <property type="match status" value="1"/>
</dbReference>
<dbReference type="EMBL" id="SCJN01000145">
    <property type="protein sequence ID" value="RXD14630.1"/>
    <property type="molecule type" value="Genomic_DNA"/>
</dbReference>
<name>A0A444R9R2_ECOLX</name>
<dbReference type="Proteomes" id="UP000288730">
    <property type="component" value="Unassembled WGS sequence"/>
</dbReference>
<feature type="domain" description="Transposase IS66 central" evidence="1">
    <location>
        <begin position="5"/>
        <end position="121"/>
    </location>
</feature>
<dbReference type="AlphaFoldDB" id="A0A444R9R2"/>
<dbReference type="Pfam" id="PF13817">
    <property type="entry name" value="DDE_Tnp_IS66_C"/>
    <property type="match status" value="1"/>
</dbReference>
<sequence length="172" mass="19431">VYISSKSTTAEEALKRISELYAIEDEIRGLPESERLAARQQRSKALLTSLHEWMVEKNGTLSKKSRLGEAFSYVLNQWDALCYYSDDGLAEADNNTAERALRAVCLGKKNYMFFGNDHGGERGALLYGLIGSCRLNGIDPEAYLRHILSVLPEWPSNRVDELLPWNVVFTDK</sequence>
<organism evidence="3 4">
    <name type="scientific">Escherichia coli</name>
    <dbReference type="NCBI Taxonomy" id="562"/>
    <lineage>
        <taxon>Bacteria</taxon>
        <taxon>Pseudomonadati</taxon>
        <taxon>Pseudomonadota</taxon>
        <taxon>Gammaproteobacteria</taxon>
        <taxon>Enterobacterales</taxon>
        <taxon>Enterobacteriaceae</taxon>
        <taxon>Escherichia</taxon>
    </lineage>
</organism>
<dbReference type="InterPro" id="IPR039552">
    <property type="entry name" value="IS66_C"/>
</dbReference>
<reference evidence="3 4" key="1">
    <citation type="submission" date="2019-01" db="EMBL/GenBank/DDBJ databases">
        <title>Genomic analysis of febrile catheter-associated UTI E. coli isolates.</title>
        <authorList>
            <person name="Potter R."/>
            <person name="Zou Z."/>
            <person name="Henderson J."/>
            <person name="Dantas G."/>
        </authorList>
    </citation>
    <scope>NUCLEOTIDE SEQUENCE [LARGE SCALE GENOMIC DNA]</scope>
    <source>
        <strain evidence="3 4">29_CAASB</strain>
    </source>
</reference>
<proteinExistence type="predicted"/>
<dbReference type="PANTHER" id="PTHR33678:SF1">
    <property type="entry name" value="BLL1576 PROTEIN"/>
    <property type="match status" value="1"/>
</dbReference>
<evidence type="ECO:0000259" key="1">
    <source>
        <dbReference type="Pfam" id="PF03050"/>
    </source>
</evidence>
<feature type="non-terminal residue" evidence="3">
    <location>
        <position position="1"/>
    </location>
</feature>
<dbReference type="InterPro" id="IPR004291">
    <property type="entry name" value="Transposase_IS66_central"/>
</dbReference>
<evidence type="ECO:0000313" key="3">
    <source>
        <dbReference type="EMBL" id="RXD14630.1"/>
    </source>
</evidence>
<dbReference type="Pfam" id="PF03050">
    <property type="entry name" value="DDE_Tnp_IS66"/>
    <property type="match status" value="1"/>
</dbReference>
<feature type="domain" description="Transposase IS66 C-terminal" evidence="2">
    <location>
        <begin position="129"/>
        <end position="165"/>
    </location>
</feature>
<comment type="caution">
    <text evidence="3">The sequence shown here is derived from an EMBL/GenBank/DDBJ whole genome shotgun (WGS) entry which is preliminary data.</text>
</comment>